<dbReference type="Gramene" id="PGSC0003DMT400080774">
    <property type="protein sequence ID" value="PGSC0003DMT400080774"/>
    <property type="gene ID" value="PGSC0003DMG400031461"/>
</dbReference>
<organism evidence="1 2">
    <name type="scientific">Solanum tuberosum</name>
    <name type="common">Potato</name>
    <dbReference type="NCBI Taxonomy" id="4113"/>
    <lineage>
        <taxon>Eukaryota</taxon>
        <taxon>Viridiplantae</taxon>
        <taxon>Streptophyta</taxon>
        <taxon>Embryophyta</taxon>
        <taxon>Tracheophyta</taxon>
        <taxon>Spermatophyta</taxon>
        <taxon>Magnoliopsida</taxon>
        <taxon>eudicotyledons</taxon>
        <taxon>Gunneridae</taxon>
        <taxon>Pentapetalae</taxon>
        <taxon>asterids</taxon>
        <taxon>lamiids</taxon>
        <taxon>Solanales</taxon>
        <taxon>Solanaceae</taxon>
        <taxon>Solanoideae</taxon>
        <taxon>Solaneae</taxon>
        <taxon>Solanum</taxon>
    </lineage>
</organism>
<sequence length="114" mass="13124">MEEEYSENAPFSVEDLMHNDPVMKKRLNLILSAMIYRSLIFEVPNSVKYSSMNLAYIAGKARWTMTGVPGVVLCPFSIRRTDENALSEVQEVLYHVHHKNLYDQDQSAAEMLQQ</sequence>
<dbReference type="AlphaFoldDB" id="M1D3Y5"/>
<protein>
    <submittedName>
        <fullName evidence="1">Uncharacterized protein</fullName>
    </submittedName>
</protein>
<reference evidence="1" key="2">
    <citation type="submission" date="2015-06" db="UniProtKB">
        <authorList>
            <consortium name="EnsemblPlants"/>
        </authorList>
    </citation>
    <scope>IDENTIFICATION</scope>
    <source>
        <strain evidence="1">DM1-3 516 R44</strain>
    </source>
</reference>
<reference evidence="2" key="1">
    <citation type="journal article" date="2011" name="Nature">
        <title>Genome sequence and analysis of the tuber crop potato.</title>
        <authorList>
            <consortium name="The Potato Genome Sequencing Consortium"/>
        </authorList>
    </citation>
    <scope>NUCLEOTIDE SEQUENCE [LARGE SCALE GENOMIC DNA]</scope>
    <source>
        <strain evidence="2">cv. DM1-3 516 R44</strain>
    </source>
</reference>
<evidence type="ECO:0000313" key="1">
    <source>
        <dbReference type="EnsemblPlants" id="PGSC0003DMT400080774"/>
    </source>
</evidence>
<name>M1D3Y5_SOLTU</name>
<dbReference type="EnsemblPlants" id="PGSC0003DMT400080774">
    <property type="protein sequence ID" value="PGSC0003DMT400080774"/>
    <property type="gene ID" value="PGSC0003DMG400031461"/>
</dbReference>
<evidence type="ECO:0000313" key="2">
    <source>
        <dbReference type="Proteomes" id="UP000011115"/>
    </source>
</evidence>
<dbReference type="HOGENOM" id="CLU_2125441_0_0_1"/>
<dbReference type="InParanoid" id="M1D3Y5"/>
<dbReference type="PaxDb" id="4113-PGSC0003DMT400080774"/>
<accession>M1D3Y5</accession>
<dbReference type="Proteomes" id="UP000011115">
    <property type="component" value="Unassembled WGS sequence"/>
</dbReference>
<proteinExistence type="predicted"/>
<keyword evidence="2" id="KW-1185">Reference proteome</keyword>